<feature type="region of interest" description="Disordered" evidence="12">
    <location>
        <begin position="255"/>
        <end position="283"/>
    </location>
</feature>
<dbReference type="Gene3D" id="3.30.565.10">
    <property type="entry name" value="Histidine kinase-like ATPase, C-terminal domain"/>
    <property type="match status" value="1"/>
</dbReference>
<dbReference type="SMART" id="SM00260">
    <property type="entry name" value="CheW"/>
    <property type="match status" value="1"/>
</dbReference>
<keyword evidence="9" id="KW-0067">ATP-binding</keyword>
<dbReference type="SUPFAM" id="SSF55874">
    <property type="entry name" value="ATPase domain of HSP90 chaperone/DNA topoisomerase II/histidine kinase"/>
    <property type="match status" value="1"/>
</dbReference>
<evidence type="ECO:0000313" key="17">
    <source>
        <dbReference type="Proteomes" id="UP000679498"/>
    </source>
</evidence>
<dbReference type="SMART" id="SM01231">
    <property type="entry name" value="H-kinase_dim"/>
    <property type="match status" value="1"/>
</dbReference>
<dbReference type="InterPro" id="IPR036097">
    <property type="entry name" value="HisK_dim/P_sf"/>
</dbReference>
<evidence type="ECO:0000259" key="14">
    <source>
        <dbReference type="PROSITE" id="PS50851"/>
    </source>
</evidence>
<evidence type="ECO:0000256" key="9">
    <source>
        <dbReference type="ARBA" id="ARBA00022840"/>
    </source>
</evidence>
<keyword evidence="17" id="KW-1185">Reference proteome</keyword>
<dbReference type="PANTHER" id="PTHR43395:SF1">
    <property type="entry name" value="CHEMOTAXIS PROTEIN CHEA"/>
    <property type="match status" value="1"/>
</dbReference>
<dbReference type="PROSITE" id="PS50894">
    <property type="entry name" value="HPT"/>
    <property type="match status" value="1"/>
</dbReference>
<evidence type="ECO:0000256" key="8">
    <source>
        <dbReference type="ARBA" id="ARBA00022777"/>
    </source>
</evidence>
<dbReference type="CDD" id="cd00088">
    <property type="entry name" value="HPT"/>
    <property type="match status" value="1"/>
</dbReference>
<dbReference type="Gene3D" id="1.20.120.160">
    <property type="entry name" value="HPT domain"/>
    <property type="match status" value="1"/>
</dbReference>
<dbReference type="InterPro" id="IPR036061">
    <property type="entry name" value="CheW-like_dom_sf"/>
</dbReference>
<keyword evidence="6" id="KW-0808">Transferase</keyword>
<evidence type="ECO:0000313" key="16">
    <source>
        <dbReference type="EMBL" id="QWB29013.1"/>
    </source>
</evidence>
<dbReference type="Pfam" id="PF01627">
    <property type="entry name" value="Hpt"/>
    <property type="match status" value="1"/>
</dbReference>
<dbReference type="Pfam" id="PF02518">
    <property type="entry name" value="HATPase_c"/>
    <property type="match status" value="1"/>
</dbReference>
<feature type="compositionally biased region" description="Polar residues" evidence="12">
    <location>
        <begin position="273"/>
        <end position="282"/>
    </location>
</feature>
<evidence type="ECO:0000256" key="3">
    <source>
        <dbReference type="ARBA" id="ARBA00021495"/>
    </source>
</evidence>
<dbReference type="Gene3D" id="2.30.30.40">
    <property type="entry name" value="SH3 Domains"/>
    <property type="match status" value="1"/>
</dbReference>
<dbReference type="InterPro" id="IPR037006">
    <property type="entry name" value="CheA-like_homodim_sf"/>
</dbReference>
<gene>
    <name evidence="16" type="ORF">KKI46_10445</name>
</gene>
<evidence type="ECO:0000256" key="6">
    <source>
        <dbReference type="ARBA" id="ARBA00022679"/>
    </source>
</evidence>
<dbReference type="EC" id="2.7.13.3" evidence="2"/>
<dbReference type="InterPro" id="IPR035891">
    <property type="entry name" value="CheY-binding_CheA"/>
</dbReference>
<evidence type="ECO:0000256" key="5">
    <source>
        <dbReference type="ARBA" id="ARBA00022553"/>
    </source>
</evidence>
<dbReference type="Pfam" id="PF01584">
    <property type="entry name" value="CheW"/>
    <property type="match status" value="1"/>
</dbReference>
<dbReference type="Gene3D" id="1.10.287.560">
    <property type="entry name" value="Histidine kinase CheA-like, homodimeric domain"/>
    <property type="match status" value="1"/>
</dbReference>
<dbReference type="InterPro" id="IPR004105">
    <property type="entry name" value="CheA-like_dim"/>
</dbReference>
<dbReference type="RefSeq" id="WP_047393826.1">
    <property type="nucleotide sequence ID" value="NZ_CP030931.1"/>
</dbReference>
<dbReference type="InterPro" id="IPR036641">
    <property type="entry name" value="HPT_dom_sf"/>
</dbReference>
<dbReference type="PROSITE" id="PS50109">
    <property type="entry name" value="HIS_KIN"/>
    <property type="match status" value="1"/>
</dbReference>
<name>A0ABX8G6V4_EXIAC</name>
<feature type="modified residue" description="Phosphohistidine" evidence="11">
    <location>
        <position position="46"/>
    </location>
</feature>
<dbReference type="SUPFAM" id="SSF47226">
    <property type="entry name" value="Histidine-containing phosphotransfer domain, HPT domain"/>
    <property type="match status" value="1"/>
</dbReference>
<dbReference type="InterPro" id="IPR004358">
    <property type="entry name" value="Sig_transdc_His_kin-like_C"/>
</dbReference>
<dbReference type="InterPro" id="IPR005467">
    <property type="entry name" value="His_kinase_dom"/>
</dbReference>
<evidence type="ECO:0000256" key="10">
    <source>
        <dbReference type="ARBA" id="ARBA00023012"/>
    </source>
</evidence>
<evidence type="ECO:0000256" key="2">
    <source>
        <dbReference type="ARBA" id="ARBA00012438"/>
    </source>
</evidence>
<evidence type="ECO:0000256" key="4">
    <source>
        <dbReference type="ARBA" id="ARBA00022500"/>
    </source>
</evidence>
<organism evidence="16 17">
    <name type="scientific">Exiguobacterium acetylicum</name>
    <name type="common">Brevibacterium acetylicum</name>
    <dbReference type="NCBI Taxonomy" id="41170"/>
    <lineage>
        <taxon>Bacteria</taxon>
        <taxon>Bacillati</taxon>
        <taxon>Bacillota</taxon>
        <taxon>Bacilli</taxon>
        <taxon>Bacillales</taxon>
        <taxon>Bacillales Family XII. Incertae Sedis</taxon>
        <taxon>Exiguobacterium</taxon>
    </lineage>
</organism>
<feature type="domain" description="Histidine kinase" evidence="13">
    <location>
        <begin position="286"/>
        <end position="536"/>
    </location>
</feature>
<dbReference type="SUPFAM" id="SSF55052">
    <property type="entry name" value="CheY-binding domain of CheA"/>
    <property type="match status" value="1"/>
</dbReference>
<keyword evidence="4" id="KW-0145">Chemotaxis</keyword>
<dbReference type="PANTHER" id="PTHR43395">
    <property type="entry name" value="SENSOR HISTIDINE KINASE CHEA"/>
    <property type="match status" value="1"/>
</dbReference>
<feature type="domain" description="CheW-like" evidence="14">
    <location>
        <begin position="538"/>
        <end position="667"/>
    </location>
</feature>
<dbReference type="EMBL" id="CP075897">
    <property type="protein sequence ID" value="QWB29013.1"/>
    <property type="molecule type" value="Genomic_DNA"/>
</dbReference>
<feature type="domain" description="HPt" evidence="15">
    <location>
        <begin position="1"/>
        <end position="103"/>
    </location>
</feature>
<dbReference type="PROSITE" id="PS50851">
    <property type="entry name" value="CHEW"/>
    <property type="match status" value="1"/>
</dbReference>
<dbReference type="GeneID" id="88812098"/>
<dbReference type="SMART" id="SM00387">
    <property type="entry name" value="HATPase_c"/>
    <property type="match status" value="1"/>
</dbReference>
<dbReference type="InterPro" id="IPR037052">
    <property type="entry name" value="CheA-like_P2_sf"/>
</dbReference>
<evidence type="ECO:0000256" key="12">
    <source>
        <dbReference type="SAM" id="MobiDB-lite"/>
    </source>
</evidence>
<dbReference type="PRINTS" id="PR00344">
    <property type="entry name" value="BCTRLSENSOR"/>
</dbReference>
<proteinExistence type="predicted"/>
<evidence type="ECO:0000256" key="7">
    <source>
        <dbReference type="ARBA" id="ARBA00022741"/>
    </source>
</evidence>
<dbReference type="Pfam" id="PF07194">
    <property type="entry name" value="P2"/>
    <property type="match status" value="1"/>
</dbReference>
<dbReference type="SMART" id="SM00073">
    <property type="entry name" value="HPT"/>
    <property type="match status" value="1"/>
</dbReference>
<keyword evidence="10" id="KW-0902">Two-component regulatory system</keyword>
<keyword evidence="7" id="KW-0547">Nucleotide-binding</keyword>
<dbReference type="InterPro" id="IPR003594">
    <property type="entry name" value="HATPase_dom"/>
</dbReference>
<dbReference type="Proteomes" id="UP000679498">
    <property type="component" value="Chromosome"/>
</dbReference>
<dbReference type="InterPro" id="IPR002545">
    <property type="entry name" value="CheW-lke_dom"/>
</dbReference>
<keyword evidence="5 11" id="KW-0597">Phosphoprotein</keyword>
<evidence type="ECO:0000256" key="1">
    <source>
        <dbReference type="ARBA" id="ARBA00000085"/>
    </source>
</evidence>
<dbReference type="Pfam" id="PF02895">
    <property type="entry name" value="H-kinase_dim"/>
    <property type="match status" value="1"/>
</dbReference>
<sequence length="667" mass="73505">MDLNEYVGLFLDESMEHLQAINTSLLVFEERLDDEAVIDQIFRSAHTLKGMAGTMGYDAIADLTHEMESALDLVRSKKQPATAELIDVLFVAAEQLETMVEDISRGGKGKLDVTETVRRLQQFIRPEQEEIISVTPSTAPSTFECDVYSEAVVKQSIASGYQAYIVQVELSADVILKAARVYMVFDRLQQLGDVILSNPTSDELEQEHFETSFSVLFVTQQEQSVIQEAVASVSEVAIVTMDVFEATPEAEVATSTLPQEVPVATSVPAPTASPESPEQTDLSVPVASKTIRVNLERIDRLMNLFEEFIIDRGRLERIAAEVSSPELTDTVERIKRGTNELQSLVLTLRMMPIEQVFNRFPRMVRSVSKDVGKHIKLHITGAETELDRTVIDEIGDPLVHLIRNAIDHGIENKAERILANKPVEGNLSLRAYHSGNRVFIEIEDDGAGINHERVTRIAIEKGLITEEEAMQLTIEEASMLLFAPGFSTAEEVTDLSGRGVGLDVVKSKIESLGGEVFVETRRGEGTIFRISLPLTLSIISAMLVELGQETYAIPLTAIIETTSLRKSAILQAHREKVFDFRGQLVPLISLNEVYGLPQHEAEAYSVVVVRSGEKLAGLIVSELIGQQEIVMKPLGSYLEGIRAISGATILGDGQVALIIDSNALLRK</sequence>
<evidence type="ECO:0000259" key="13">
    <source>
        <dbReference type="PROSITE" id="PS50109"/>
    </source>
</evidence>
<dbReference type="CDD" id="cd16916">
    <property type="entry name" value="HATPase_CheA-like"/>
    <property type="match status" value="1"/>
</dbReference>
<dbReference type="SUPFAM" id="SSF47384">
    <property type="entry name" value="Homodimeric domain of signal transducing histidine kinase"/>
    <property type="match status" value="1"/>
</dbReference>
<accession>A0ABX8G6V4</accession>
<evidence type="ECO:0000259" key="15">
    <source>
        <dbReference type="PROSITE" id="PS50894"/>
    </source>
</evidence>
<dbReference type="CDD" id="cd00731">
    <property type="entry name" value="CheA_reg"/>
    <property type="match status" value="1"/>
</dbReference>
<comment type="catalytic activity">
    <reaction evidence="1">
        <text>ATP + protein L-histidine = ADP + protein N-phospho-L-histidine.</text>
        <dbReference type="EC" id="2.7.13.3"/>
    </reaction>
</comment>
<evidence type="ECO:0000256" key="11">
    <source>
        <dbReference type="PROSITE-ProRule" id="PRU00110"/>
    </source>
</evidence>
<dbReference type="Gene3D" id="3.30.70.1110">
    <property type="entry name" value="Histidine kinase CheA-like, P2 response regulator-binding domain"/>
    <property type="match status" value="1"/>
</dbReference>
<dbReference type="InterPro" id="IPR051315">
    <property type="entry name" value="Bact_Chemotaxis_CheA"/>
</dbReference>
<dbReference type="SUPFAM" id="SSF50341">
    <property type="entry name" value="CheW-like"/>
    <property type="match status" value="1"/>
</dbReference>
<protein>
    <recommendedName>
        <fullName evidence="3">Chemotaxis protein CheA</fullName>
        <ecNumber evidence="2">2.7.13.3</ecNumber>
    </recommendedName>
</protein>
<dbReference type="InterPro" id="IPR008207">
    <property type="entry name" value="Sig_transdc_His_kin_Hpt_dom"/>
</dbReference>
<keyword evidence="8" id="KW-0418">Kinase</keyword>
<dbReference type="InterPro" id="IPR010808">
    <property type="entry name" value="CheA_P2-bd"/>
</dbReference>
<reference evidence="16 17" key="1">
    <citation type="submission" date="2021-05" db="EMBL/GenBank/DDBJ databases">
        <title>Biocontrol using Exiguobacterium acetylicum SI17 against litchi downy blight caused by Peronophythora litchii.</title>
        <authorList>
            <person name="Zheng L."/>
        </authorList>
    </citation>
    <scope>NUCLEOTIDE SEQUENCE [LARGE SCALE GENOMIC DNA]</scope>
    <source>
        <strain evidence="16 17">SI17</strain>
    </source>
</reference>
<dbReference type="InterPro" id="IPR036890">
    <property type="entry name" value="HATPase_C_sf"/>
</dbReference>